<evidence type="ECO:0000313" key="5">
    <source>
        <dbReference type="Proteomes" id="UP000011713"/>
    </source>
</evidence>
<dbReference type="VEuPathDB" id="FungiDB:HpaG808398"/>
<dbReference type="PANTHER" id="PTHR22966:SF61">
    <property type="entry name" value="2-AMINOETHANETHIOL DIOXYGENASE"/>
    <property type="match status" value="1"/>
</dbReference>
<dbReference type="SUPFAM" id="SSF51182">
    <property type="entry name" value="RmlC-like cupins"/>
    <property type="match status" value="1"/>
</dbReference>
<protein>
    <submittedName>
        <fullName evidence="4">Uncharacterized protein</fullName>
    </submittedName>
</protein>
<reference evidence="4" key="2">
    <citation type="submission" date="2015-06" db="UniProtKB">
        <authorList>
            <consortium name="EnsemblProtists"/>
        </authorList>
    </citation>
    <scope>IDENTIFICATION</scope>
    <source>
        <strain evidence="4">Emoy2</strain>
    </source>
</reference>
<keyword evidence="3" id="KW-0408">Iron</keyword>
<dbReference type="InParanoid" id="M4BPQ9"/>
<dbReference type="STRING" id="559515.M4BPQ9"/>
<dbReference type="Proteomes" id="UP000011713">
    <property type="component" value="Unassembled WGS sequence"/>
</dbReference>
<dbReference type="HOGENOM" id="CLU_061320_1_1_1"/>
<accession>M4BPQ9</accession>
<dbReference type="GO" id="GO:0016702">
    <property type="term" value="F:oxidoreductase activity, acting on single donors with incorporation of molecular oxygen, incorporation of two atoms of oxygen"/>
    <property type="evidence" value="ECO:0007669"/>
    <property type="project" value="InterPro"/>
</dbReference>
<dbReference type="InterPro" id="IPR011051">
    <property type="entry name" value="RmlC_Cupin_sf"/>
</dbReference>
<name>M4BPQ9_HYAAE</name>
<dbReference type="EMBL" id="JH598525">
    <property type="status" value="NOT_ANNOTATED_CDS"/>
    <property type="molecule type" value="Genomic_DNA"/>
</dbReference>
<dbReference type="GO" id="GO:0046872">
    <property type="term" value="F:metal ion binding"/>
    <property type="evidence" value="ECO:0007669"/>
    <property type="project" value="UniProtKB-KW"/>
</dbReference>
<dbReference type="OMA" id="VRDCEMS"/>
<keyword evidence="1" id="KW-0479">Metal-binding</keyword>
<evidence type="ECO:0000256" key="1">
    <source>
        <dbReference type="ARBA" id="ARBA00022723"/>
    </source>
</evidence>
<dbReference type="eggNOG" id="KOG4281">
    <property type="taxonomic scope" value="Eukaryota"/>
</dbReference>
<dbReference type="Pfam" id="PF07847">
    <property type="entry name" value="PCO_ADO"/>
    <property type="match status" value="1"/>
</dbReference>
<organism evidence="4 5">
    <name type="scientific">Hyaloperonospora arabidopsidis (strain Emoy2)</name>
    <name type="common">Downy mildew agent</name>
    <name type="synonym">Peronospora arabidopsidis</name>
    <dbReference type="NCBI Taxonomy" id="559515"/>
    <lineage>
        <taxon>Eukaryota</taxon>
        <taxon>Sar</taxon>
        <taxon>Stramenopiles</taxon>
        <taxon>Oomycota</taxon>
        <taxon>Peronosporomycetes</taxon>
        <taxon>Peronosporales</taxon>
        <taxon>Peronosporaceae</taxon>
        <taxon>Hyaloperonospora</taxon>
    </lineage>
</organism>
<dbReference type="EnsemblProtists" id="HpaT808398">
    <property type="protein sequence ID" value="HpaP808398"/>
    <property type="gene ID" value="HpaG808398"/>
</dbReference>
<evidence type="ECO:0000313" key="4">
    <source>
        <dbReference type="EnsemblProtists" id="HpaP808398"/>
    </source>
</evidence>
<sequence>MSFLNAVWRFATGSDKDLAVGQKALVRIHQLLSEAMSLYEGAPRALTLEQIAPIRAICDQLTAANCVQIPLHDHPGMSVISRVLYGSVHIQAYDLVKKCTESSGKKHVAQLCVDKVATAPYTTELLPACGNLHELIGGDDVGCAVLDIITPPYDSNGGRDCTYFRVLDSIENAENTSEKLVVLESYEPLDFDVVPEAYRGPEL</sequence>
<proteinExistence type="predicted"/>
<evidence type="ECO:0000256" key="3">
    <source>
        <dbReference type="ARBA" id="ARBA00023004"/>
    </source>
</evidence>
<reference evidence="5" key="1">
    <citation type="journal article" date="2010" name="Science">
        <title>Signatures of adaptation to obligate biotrophy in the Hyaloperonospora arabidopsidis genome.</title>
        <authorList>
            <person name="Baxter L."/>
            <person name="Tripathy S."/>
            <person name="Ishaque N."/>
            <person name="Boot N."/>
            <person name="Cabral A."/>
            <person name="Kemen E."/>
            <person name="Thines M."/>
            <person name="Ah-Fong A."/>
            <person name="Anderson R."/>
            <person name="Badejoko W."/>
            <person name="Bittner-Eddy P."/>
            <person name="Boore J.L."/>
            <person name="Chibucos M.C."/>
            <person name="Coates M."/>
            <person name="Dehal P."/>
            <person name="Delehaunty K."/>
            <person name="Dong S."/>
            <person name="Downton P."/>
            <person name="Dumas B."/>
            <person name="Fabro G."/>
            <person name="Fronick C."/>
            <person name="Fuerstenberg S.I."/>
            <person name="Fulton L."/>
            <person name="Gaulin E."/>
            <person name="Govers F."/>
            <person name="Hughes L."/>
            <person name="Humphray S."/>
            <person name="Jiang R.H."/>
            <person name="Judelson H."/>
            <person name="Kamoun S."/>
            <person name="Kyung K."/>
            <person name="Meijer H."/>
            <person name="Minx P."/>
            <person name="Morris P."/>
            <person name="Nelson J."/>
            <person name="Phuntumart V."/>
            <person name="Qutob D."/>
            <person name="Rehmany A."/>
            <person name="Rougon-Cardoso A."/>
            <person name="Ryden P."/>
            <person name="Torto-Alalibo T."/>
            <person name="Studholme D."/>
            <person name="Wang Y."/>
            <person name="Win J."/>
            <person name="Wood J."/>
            <person name="Clifton S.W."/>
            <person name="Rogers J."/>
            <person name="Van den Ackerveken G."/>
            <person name="Jones J.D."/>
            <person name="McDowell J.M."/>
            <person name="Beynon J."/>
            <person name="Tyler B.M."/>
        </authorList>
    </citation>
    <scope>NUCLEOTIDE SEQUENCE [LARGE SCALE GENOMIC DNA]</scope>
    <source>
        <strain evidence="5">Emoy2</strain>
    </source>
</reference>
<dbReference type="PANTHER" id="PTHR22966">
    <property type="entry name" value="2-AMINOETHANETHIOL DIOXYGENASE"/>
    <property type="match status" value="1"/>
</dbReference>
<dbReference type="CDD" id="cd20289">
    <property type="entry name" value="cupin_ADO"/>
    <property type="match status" value="1"/>
</dbReference>
<keyword evidence="5" id="KW-1185">Reference proteome</keyword>
<dbReference type="InterPro" id="IPR012864">
    <property type="entry name" value="PCO/ADO"/>
</dbReference>
<dbReference type="AlphaFoldDB" id="M4BPQ9"/>
<evidence type="ECO:0000256" key="2">
    <source>
        <dbReference type="ARBA" id="ARBA00023002"/>
    </source>
</evidence>
<keyword evidence="2" id="KW-0560">Oxidoreductase</keyword>